<organism evidence="3 4">
    <name type="scientific">Methylocystis bryophila</name>
    <dbReference type="NCBI Taxonomy" id="655015"/>
    <lineage>
        <taxon>Bacteria</taxon>
        <taxon>Pseudomonadati</taxon>
        <taxon>Pseudomonadota</taxon>
        <taxon>Alphaproteobacteria</taxon>
        <taxon>Hyphomicrobiales</taxon>
        <taxon>Methylocystaceae</taxon>
        <taxon>Methylocystis</taxon>
    </lineage>
</organism>
<evidence type="ECO:0000256" key="1">
    <source>
        <dbReference type="SAM" id="SignalP"/>
    </source>
</evidence>
<proteinExistence type="predicted"/>
<feature type="signal peptide" evidence="1">
    <location>
        <begin position="1"/>
        <end position="21"/>
    </location>
</feature>
<dbReference type="OrthoDB" id="5621714at2"/>
<sequence length="320" mass="33669">MRPVFLALVALAALLAQPAHAADPLRLALQATGTTVWEMAVVSAYGLDKEAGLDLKITELASPEAGKIALMGGSADVIVSDWLWVARERAGGHGLAFSPVSTGIGAVMTKDLAIKSVKDLAGKKLGVAGGPLDKSWLLLKAHALRQGVDLEKAASIVYGAPPLLAEKAAQGEIDAVLEFWNFATDLEARGFRRAIDMAQVERALGATSDPVVTGYVFDEKFATAHGQTLARFFAMMKKAKTLIATNDEAWAKAAPRVPAKDKATLDLYRKRYVEAFPKGSLAEQEADAAKLFAVLAATGGEALVGSAKSLPPGTFYKAAP</sequence>
<dbReference type="SUPFAM" id="SSF53850">
    <property type="entry name" value="Periplasmic binding protein-like II"/>
    <property type="match status" value="1"/>
</dbReference>
<dbReference type="Proteomes" id="UP000193978">
    <property type="component" value="Chromosome"/>
</dbReference>
<evidence type="ECO:0000259" key="2">
    <source>
        <dbReference type="Pfam" id="PF09084"/>
    </source>
</evidence>
<dbReference type="KEGG" id="mbry:B1812_18195"/>
<dbReference type="EMBL" id="CP019948">
    <property type="protein sequence ID" value="ARN82701.1"/>
    <property type="molecule type" value="Genomic_DNA"/>
</dbReference>
<accession>A0A1W6MYP0</accession>
<reference evidence="3 4" key="1">
    <citation type="submission" date="2017-02" db="EMBL/GenBank/DDBJ databases">
        <authorList>
            <person name="Peterson S.W."/>
        </authorList>
    </citation>
    <scope>NUCLEOTIDE SEQUENCE [LARGE SCALE GENOMIC DNA]</scope>
    <source>
        <strain evidence="3 4">S285</strain>
    </source>
</reference>
<protein>
    <submittedName>
        <fullName evidence="3">ABC transporter substrate-binding protein</fullName>
    </submittedName>
</protein>
<dbReference type="Pfam" id="PF09084">
    <property type="entry name" value="NMT1"/>
    <property type="match status" value="1"/>
</dbReference>
<dbReference type="PANTHER" id="PTHR30024">
    <property type="entry name" value="ALIPHATIC SULFONATES-BINDING PROTEIN-RELATED"/>
    <property type="match status" value="1"/>
</dbReference>
<keyword evidence="1" id="KW-0732">Signal</keyword>
<dbReference type="PANTHER" id="PTHR30024:SF48">
    <property type="entry name" value="ABC TRANSPORTER SUBSTRATE-BINDING PROTEIN"/>
    <property type="match status" value="1"/>
</dbReference>
<dbReference type="AlphaFoldDB" id="A0A1W6MYP0"/>
<dbReference type="RefSeq" id="WP_085772835.1">
    <property type="nucleotide sequence ID" value="NZ_AP027149.1"/>
</dbReference>
<keyword evidence="4" id="KW-1185">Reference proteome</keyword>
<dbReference type="InterPro" id="IPR015168">
    <property type="entry name" value="SsuA/THI5"/>
</dbReference>
<dbReference type="Gene3D" id="3.40.190.10">
    <property type="entry name" value="Periplasmic binding protein-like II"/>
    <property type="match status" value="2"/>
</dbReference>
<feature type="chain" id="PRO_5012619511" evidence="1">
    <location>
        <begin position="22"/>
        <end position="320"/>
    </location>
</feature>
<evidence type="ECO:0000313" key="3">
    <source>
        <dbReference type="EMBL" id="ARN82701.1"/>
    </source>
</evidence>
<gene>
    <name evidence="3" type="ORF">B1812_18195</name>
</gene>
<dbReference type="STRING" id="655015.B1812_18195"/>
<name>A0A1W6MYP0_9HYPH</name>
<evidence type="ECO:0000313" key="4">
    <source>
        <dbReference type="Proteomes" id="UP000193978"/>
    </source>
</evidence>
<feature type="domain" description="SsuA/THI5-like" evidence="2">
    <location>
        <begin position="49"/>
        <end position="244"/>
    </location>
</feature>